<dbReference type="AlphaFoldDB" id="A0AAD4CTP6"/>
<evidence type="ECO:0000313" key="2">
    <source>
        <dbReference type="Proteomes" id="UP001194746"/>
    </source>
</evidence>
<gene>
    <name evidence="1" type="ORF">FE257_001628</name>
</gene>
<organism evidence="1 2">
    <name type="scientific">Aspergillus nanangensis</name>
    <dbReference type="NCBI Taxonomy" id="2582783"/>
    <lineage>
        <taxon>Eukaryota</taxon>
        <taxon>Fungi</taxon>
        <taxon>Dikarya</taxon>
        <taxon>Ascomycota</taxon>
        <taxon>Pezizomycotina</taxon>
        <taxon>Eurotiomycetes</taxon>
        <taxon>Eurotiomycetidae</taxon>
        <taxon>Eurotiales</taxon>
        <taxon>Aspergillaceae</taxon>
        <taxon>Aspergillus</taxon>
        <taxon>Aspergillus subgen. Circumdati</taxon>
    </lineage>
</organism>
<reference evidence="1" key="1">
    <citation type="journal article" date="2019" name="Beilstein J. Org. Chem.">
        <title>Nanangenines: drimane sesquiterpenoids as the dominant metabolite cohort of a novel Australian fungus, Aspergillus nanangensis.</title>
        <authorList>
            <person name="Lacey H.J."/>
            <person name="Gilchrist C.L.M."/>
            <person name="Crombie A."/>
            <person name="Kalaitzis J.A."/>
            <person name="Vuong D."/>
            <person name="Rutledge P.J."/>
            <person name="Turner P."/>
            <person name="Pitt J.I."/>
            <person name="Lacey E."/>
            <person name="Chooi Y.H."/>
            <person name="Piggott A.M."/>
        </authorList>
    </citation>
    <scope>NUCLEOTIDE SEQUENCE</scope>
    <source>
        <strain evidence="1">MST-FP2251</strain>
    </source>
</reference>
<accession>A0AAD4CTP6</accession>
<comment type="caution">
    <text evidence="1">The sequence shown here is derived from an EMBL/GenBank/DDBJ whole genome shotgun (WGS) entry which is preliminary data.</text>
</comment>
<dbReference type="Proteomes" id="UP001194746">
    <property type="component" value="Unassembled WGS sequence"/>
</dbReference>
<evidence type="ECO:0000313" key="1">
    <source>
        <dbReference type="EMBL" id="KAF9892519.1"/>
    </source>
</evidence>
<keyword evidence="2" id="KW-1185">Reference proteome</keyword>
<reference evidence="1" key="2">
    <citation type="submission" date="2020-02" db="EMBL/GenBank/DDBJ databases">
        <authorList>
            <person name="Gilchrist C.L.M."/>
            <person name="Chooi Y.-H."/>
        </authorList>
    </citation>
    <scope>NUCLEOTIDE SEQUENCE</scope>
    <source>
        <strain evidence="1">MST-FP2251</strain>
    </source>
</reference>
<dbReference type="EMBL" id="VCAU01000012">
    <property type="protein sequence ID" value="KAF9892519.1"/>
    <property type="molecule type" value="Genomic_DNA"/>
</dbReference>
<protein>
    <submittedName>
        <fullName evidence="1">Uncharacterized protein</fullName>
    </submittedName>
</protein>
<name>A0AAD4CTP6_ASPNN</name>
<proteinExistence type="predicted"/>
<sequence>MTMQPKFWETPLKDCQRSNLKEKGGNQVQQIHINFSESADFERYFADWESLVFYAGTAMSGNGQYKLQKLIIQEHKMYADQPFKFVGRVLGTKTSPGSSVWTSTRRHLSSQFELPLIPPSSFSSRKPETG</sequence>